<keyword evidence="14" id="KW-1185">Reference proteome</keyword>
<reference evidence="14" key="1">
    <citation type="submission" date="2005-10" db="EMBL/GenBank/DDBJ databases">
        <title>Complete sequence of Pelobacter carbinolicus DSM 2380.</title>
        <authorList>
            <person name="Copeland A."/>
            <person name="Lucas S."/>
            <person name="Lapidus A."/>
            <person name="Barry K."/>
            <person name="Detter J.C."/>
            <person name="Glavina T."/>
            <person name="Hammon N."/>
            <person name="Israni S."/>
            <person name="Pitluck S."/>
            <person name="Chertkov O."/>
            <person name="Schmutz J."/>
            <person name="Larimer F."/>
            <person name="Land M."/>
            <person name="Kyrpides N."/>
            <person name="Ivanova N."/>
            <person name="Richardson P."/>
        </authorList>
    </citation>
    <scope>NUCLEOTIDE SEQUENCE [LARGE SCALE GENOMIC DNA]</scope>
    <source>
        <strain evidence="14">DSM 2380 / NBRC 103641 / GraBd1</strain>
    </source>
</reference>
<evidence type="ECO:0000256" key="4">
    <source>
        <dbReference type="ARBA" id="ARBA00010763"/>
    </source>
</evidence>
<dbReference type="InterPro" id="IPR036135">
    <property type="entry name" value="MoeA_linker/N_sf"/>
</dbReference>
<dbReference type="Proteomes" id="UP000002534">
    <property type="component" value="Chromosome"/>
</dbReference>
<evidence type="ECO:0000256" key="6">
    <source>
        <dbReference type="ARBA" id="ARBA00022679"/>
    </source>
</evidence>
<dbReference type="GO" id="GO:0006777">
    <property type="term" value="P:Mo-molybdopterin cofactor biosynthetic process"/>
    <property type="evidence" value="ECO:0007669"/>
    <property type="project" value="UniProtKB-UniRule"/>
</dbReference>
<evidence type="ECO:0000256" key="9">
    <source>
        <dbReference type="ARBA" id="ARBA00023150"/>
    </source>
</evidence>
<dbReference type="InterPro" id="IPR001453">
    <property type="entry name" value="MoaB/Mog_dom"/>
</dbReference>
<dbReference type="SUPFAM" id="SSF53218">
    <property type="entry name" value="Molybdenum cofactor biosynthesis proteins"/>
    <property type="match status" value="1"/>
</dbReference>
<dbReference type="Gene3D" id="2.170.190.11">
    <property type="entry name" value="Molybdopterin biosynthesis moea protein, domain 3"/>
    <property type="match status" value="1"/>
</dbReference>
<dbReference type="InterPro" id="IPR036688">
    <property type="entry name" value="MoeA_C_domain_IV_sf"/>
</dbReference>
<dbReference type="Gene3D" id="3.90.105.10">
    <property type="entry name" value="Molybdopterin biosynthesis moea protein, domain 2"/>
    <property type="match status" value="1"/>
</dbReference>
<dbReference type="HOGENOM" id="CLU_010186_7_0_7"/>
<keyword evidence="6 11" id="KW-0808">Transferase</keyword>
<dbReference type="InterPro" id="IPR005111">
    <property type="entry name" value="MoeA_C_domain_IV"/>
</dbReference>
<comment type="catalytic activity">
    <reaction evidence="10">
        <text>adenylyl-molybdopterin + molybdate = Mo-molybdopterin + AMP + H(+)</text>
        <dbReference type="Rhea" id="RHEA:35047"/>
        <dbReference type="ChEBI" id="CHEBI:15378"/>
        <dbReference type="ChEBI" id="CHEBI:36264"/>
        <dbReference type="ChEBI" id="CHEBI:62727"/>
        <dbReference type="ChEBI" id="CHEBI:71302"/>
        <dbReference type="ChEBI" id="CHEBI:456215"/>
        <dbReference type="EC" id="2.10.1.1"/>
    </reaction>
</comment>
<dbReference type="InterPro" id="IPR005110">
    <property type="entry name" value="MoeA_linker/N"/>
</dbReference>
<dbReference type="UniPathway" id="UPA00344"/>
<evidence type="ECO:0000256" key="7">
    <source>
        <dbReference type="ARBA" id="ARBA00022723"/>
    </source>
</evidence>
<reference evidence="13 14" key="2">
    <citation type="journal article" date="2012" name="BMC Genomics">
        <title>The genome of Pelobacter carbinolicus reveals surprising metabolic capabilities and physiological features.</title>
        <authorList>
            <person name="Aklujkar M."/>
            <person name="Haveman S.A."/>
            <person name="Didonato R.Jr."/>
            <person name="Chertkov O."/>
            <person name="Han C.S."/>
            <person name="Land M.L."/>
            <person name="Brown P."/>
            <person name="Lovley D.R."/>
        </authorList>
    </citation>
    <scope>NUCLEOTIDE SEQUENCE [LARGE SCALE GENOMIC DNA]</scope>
    <source>
        <strain evidence="14">DSM 2380 / NBRC 103641 / GraBd1</strain>
    </source>
</reference>
<dbReference type="GO" id="GO:0046872">
    <property type="term" value="F:metal ion binding"/>
    <property type="evidence" value="ECO:0007669"/>
    <property type="project" value="UniProtKB-UniRule"/>
</dbReference>
<sequence length="405" mass="43806">MPSFLEARNLILANVPLLGQERVLISDAVGRILAEDVTATWDMPRWTNSAMDGYAVRSQDCQKPTRLEVIDFIPAGGGSDKTVEPGTAIKIMTGAPLPAGADAIVPVEETAEEGHLVHVQKTVKAHAHVRVKGEDVKQGECVVPRGTLLRPAEIGMLASYGKVFVPVYRKPRVAILSTGDELVELGETLSEDRIINSNSLALVASLKEIGAEPVVLGIALDNRASHIEKISEGLKADALITSAGVSTGDRDFVRSVLEELGVKPVFWKVDIKPGRPTTFAMREGTPVFSLPGNPVSTMVTFEELVKPALLKMMGHTKVIKQEIEAVLESDLTKKRLGVLNFQRVNIRLQDGCYFASCSGDQNTGILKTMVRADALALLPEDKDVFKVGEKVKVHLLSSQVGMSEM</sequence>
<dbReference type="RefSeq" id="WP_011339925.1">
    <property type="nucleotide sequence ID" value="NC_007498.2"/>
</dbReference>
<dbReference type="Pfam" id="PF03453">
    <property type="entry name" value="MoeA_N"/>
    <property type="match status" value="1"/>
</dbReference>
<dbReference type="NCBIfam" id="NF045515">
    <property type="entry name" value="Glp_gephyrin"/>
    <property type="match status" value="1"/>
</dbReference>
<proteinExistence type="inferred from homology"/>
<evidence type="ECO:0000256" key="3">
    <source>
        <dbReference type="ARBA" id="ARBA00005046"/>
    </source>
</evidence>
<dbReference type="Gene3D" id="3.40.980.10">
    <property type="entry name" value="MoaB/Mog-like domain"/>
    <property type="match status" value="1"/>
</dbReference>
<dbReference type="InterPro" id="IPR008284">
    <property type="entry name" value="MoCF_biosynth_CS"/>
</dbReference>
<dbReference type="PANTHER" id="PTHR10192">
    <property type="entry name" value="MOLYBDOPTERIN BIOSYNTHESIS PROTEIN"/>
    <property type="match status" value="1"/>
</dbReference>
<dbReference type="GO" id="GO:0061599">
    <property type="term" value="F:molybdopterin molybdotransferase activity"/>
    <property type="evidence" value="ECO:0007669"/>
    <property type="project" value="UniProtKB-UniRule"/>
</dbReference>
<keyword evidence="5 11" id="KW-0500">Molybdenum</keyword>
<comment type="similarity">
    <text evidence="4 11">Belongs to the MoeA family.</text>
</comment>
<dbReference type="InterPro" id="IPR038987">
    <property type="entry name" value="MoeA-like"/>
</dbReference>
<name>Q3A7X5_SYNC1</name>
<dbReference type="SUPFAM" id="SSF63867">
    <property type="entry name" value="MoeA C-terminal domain-like"/>
    <property type="match status" value="1"/>
</dbReference>
<protein>
    <recommendedName>
        <fullName evidence="11">Molybdopterin molybdenumtransferase</fullName>
        <ecNumber evidence="11">2.10.1.1</ecNumber>
    </recommendedName>
</protein>
<dbReference type="OrthoDB" id="9804758at2"/>
<keyword evidence="9 11" id="KW-0501">Molybdenum cofactor biosynthesis</keyword>
<dbReference type="InterPro" id="IPR036425">
    <property type="entry name" value="MoaB/Mog-like_dom_sf"/>
</dbReference>
<dbReference type="Gene3D" id="2.40.340.10">
    <property type="entry name" value="MoeA, C-terminal, domain IV"/>
    <property type="match status" value="1"/>
</dbReference>
<dbReference type="GO" id="GO:0005829">
    <property type="term" value="C:cytosol"/>
    <property type="evidence" value="ECO:0007669"/>
    <property type="project" value="TreeGrafter"/>
</dbReference>
<evidence type="ECO:0000256" key="10">
    <source>
        <dbReference type="ARBA" id="ARBA00047317"/>
    </source>
</evidence>
<dbReference type="AlphaFoldDB" id="Q3A7X5"/>
<dbReference type="Pfam" id="PF00994">
    <property type="entry name" value="MoCF_biosynth"/>
    <property type="match status" value="1"/>
</dbReference>
<dbReference type="EC" id="2.10.1.1" evidence="11"/>
<dbReference type="GO" id="GO:0016874">
    <property type="term" value="F:ligase activity"/>
    <property type="evidence" value="ECO:0007669"/>
    <property type="project" value="UniProtKB-KW"/>
</dbReference>
<keyword evidence="8 11" id="KW-0460">Magnesium</keyword>
<dbReference type="FunFam" id="2.170.190.11:FF:000001">
    <property type="entry name" value="Molybdopterin molybdenumtransferase"/>
    <property type="match status" value="1"/>
</dbReference>
<evidence type="ECO:0000259" key="12">
    <source>
        <dbReference type="SMART" id="SM00852"/>
    </source>
</evidence>
<dbReference type="KEGG" id="pca:Pcar_0256"/>
<dbReference type="SMART" id="SM00852">
    <property type="entry name" value="MoCF_biosynth"/>
    <property type="match status" value="1"/>
</dbReference>
<keyword evidence="7 11" id="KW-0479">Metal-binding</keyword>
<evidence type="ECO:0000256" key="11">
    <source>
        <dbReference type="RuleBase" id="RU365090"/>
    </source>
</evidence>
<dbReference type="PROSITE" id="PS01079">
    <property type="entry name" value="MOCF_BIOSYNTHESIS_2"/>
    <property type="match status" value="1"/>
</dbReference>
<evidence type="ECO:0000256" key="2">
    <source>
        <dbReference type="ARBA" id="ARBA00002901"/>
    </source>
</evidence>
<gene>
    <name evidence="13" type="primary">moeA</name>
    <name evidence="13" type="ordered locus">Pcar_0256</name>
</gene>
<evidence type="ECO:0000313" key="14">
    <source>
        <dbReference type="Proteomes" id="UP000002534"/>
    </source>
</evidence>
<evidence type="ECO:0000256" key="1">
    <source>
        <dbReference type="ARBA" id="ARBA00001946"/>
    </source>
</evidence>
<accession>Q3A7X5</accession>
<evidence type="ECO:0000256" key="8">
    <source>
        <dbReference type="ARBA" id="ARBA00022842"/>
    </source>
</evidence>
<dbReference type="FunFam" id="3.40.980.10:FF:000004">
    <property type="entry name" value="Molybdopterin molybdenumtransferase"/>
    <property type="match status" value="1"/>
</dbReference>
<dbReference type="STRING" id="338963.Pcar_0256"/>
<evidence type="ECO:0000256" key="5">
    <source>
        <dbReference type="ARBA" id="ARBA00022505"/>
    </source>
</evidence>
<dbReference type="SUPFAM" id="SSF63882">
    <property type="entry name" value="MoeA N-terminal region -like"/>
    <property type="match status" value="1"/>
</dbReference>
<comment type="cofactor">
    <cofactor evidence="1 11">
        <name>Mg(2+)</name>
        <dbReference type="ChEBI" id="CHEBI:18420"/>
    </cofactor>
</comment>
<organism evidence="13 14">
    <name type="scientific">Syntrophotalea carbinolica (strain DSM 2380 / NBRC 103641 / GraBd1)</name>
    <name type="common">Pelobacter carbinolicus</name>
    <dbReference type="NCBI Taxonomy" id="338963"/>
    <lineage>
        <taxon>Bacteria</taxon>
        <taxon>Pseudomonadati</taxon>
        <taxon>Thermodesulfobacteriota</taxon>
        <taxon>Desulfuromonadia</taxon>
        <taxon>Desulfuromonadales</taxon>
        <taxon>Syntrophotaleaceae</taxon>
        <taxon>Syntrophotalea</taxon>
    </lineage>
</organism>
<keyword evidence="13" id="KW-0436">Ligase</keyword>
<dbReference type="eggNOG" id="COG0303">
    <property type="taxonomic scope" value="Bacteria"/>
</dbReference>
<dbReference type="EMBL" id="CP000142">
    <property type="protein sequence ID" value="ABA87517.1"/>
    <property type="molecule type" value="Genomic_DNA"/>
</dbReference>
<dbReference type="NCBIfam" id="TIGR00177">
    <property type="entry name" value="molyb_syn"/>
    <property type="match status" value="1"/>
</dbReference>
<feature type="domain" description="MoaB/Mog" evidence="12">
    <location>
        <begin position="174"/>
        <end position="311"/>
    </location>
</feature>
<dbReference type="CDD" id="cd00887">
    <property type="entry name" value="MoeA"/>
    <property type="match status" value="1"/>
</dbReference>
<dbReference type="PANTHER" id="PTHR10192:SF5">
    <property type="entry name" value="GEPHYRIN"/>
    <property type="match status" value="1"/>
</dbReference>
<comment type="function">
    <text evidence="2 11">Catalyzes the insertion of molybdate into adenylated molybdopterin with the concomitant release of AMP.</text>
</comment>
<evidence type="ECO:0000313" key="13">
    <source>
        <dbReference type="EMBL" id="ABA87517.1"/>
    </source>
</evidence>
<comment type="pathway">
    <text evidence="3 11">Cofactor biosynthesis; molybdopterin biosynthesis.</text>
</comment>
<dbReference type="Pfam" id="PF03454">
    <property type="entry name" value="MoeA_C"/>
    <property type="match status" value="1"/>
</dbReference>